<dbReference type="InterPro" id="IPR050093">
    <property type="entry name" value="ABC_SmlMolc_Importer"/>
</dbReference>
<dbReference type="PANTHER" id="PTHR42781">
    <property type="entry name" value="SPERMIDINE/PUTRESCINE IMPORT ATP-BINDING PROTEIN POTA"/>
    <property type="match status" value="1"/>
</dbReference>
<keyword evidence="6" id="KW-1185">Reference proteome</keyword>
<dbReference type="EMBL" id="JAGGLI010000028">
    <property type="protein sequence ID" value="MBP2028406.1"/>
    <property type="molecule type" value="Genomic_DNA"/>
</dbReference>
<protein>
    <submittedName>
        <fullName evidence="5">Iron(III) transport system ATP-binding protein</fullName>
    </submittedName>
</protein>
<dbReference type="GO" id="GO:0005524">
    <property type="term" value="F:ATP binding"/>
    <property type="evidence" value="ECO:0007669"/>
    <property type="project" value="UniProtKB-KW"/>
</dbReference>
<evidence type="ECO:0000313" key="5">
    <source>
        <dbReference type="EMBL" id="MBP2028406.1"/>
    </source>
</evidence>
<reference evidence="5 6" key="1">
    <citation type="submission" date="2021-03" db="EMBL/GenBank/DDBJ databases">
        <title>Genomic Encyclopedia of Type Strains, Phase IV (KMG-IV): sequencing the most valuable type-strain genomes for metagenomic binning, comparative biology and taxonomic classification.</title>
        <authorList>
            <person name="Goeker M."/>
        </authorList>
    </citation>
    <scope>NUCLEOTIDE SEQUENCE [LARGE SCALE GENOMIC DNA]</scope>
    <source>
        <strain evidence="5 6">DSM 27512</strain>
    </source>
</reference>
<gene>
    <name evidence="5" type="ORF">J2Z35_002207</name>
</gene>
<dbReference type="InterPro" id="IPR027417">
    <property type="entry name" value="P-loop_NTPase"/>
</dbReference>
<dbReference type="PANTHER" id="PTHR42781:SF4">
    <property type="entry name" value="SPERMIDINE_PUTRESCINE IMPORT ATP-BINDING PROTEIN POTA"/>
    <property type="match status" value="1"/>
</dbReference>
<evidence type="ECO:0000259" key="4">
    <source>
        <dbReference type="PROSITE" id="PS50893"/>
    </source>
</evidence>
<dbReference type="Proteomes" id="UP001314903">
    <property type="component" value="Unassembled WGS sequence"/>
</dbReference>
<dbReference type="PROSITE" id="PS00211">
    <property type="entry name" value="ABC_TRANSPORTER_1"/>
    <property type="match status" value="1"/>
</dbReference>
<dbReference type="RefSeq" id="WP_209661459.1">
    <property type="nucleotide sequence ID" value="NZ_JAGGLI010000028.1"/>
</dbReference>
<evidence type="ECO:0000256" key="2">
    <source>
        <dbReference type="ARBA" id="ARBA00022741"/>
    </source>
</evidence>
<evidence type="ECO:0000313" key="6">
    <source>
        <dbReference type="Proteomes" id="UP001314903"/>
    </source>
</evidence>
<dbReference type="Gene3D" id="2.40.50.100">
    <property type="match status" value="1"/>
</dbReference>
<evidence type="ECO:0000256" key="1">
    <source>
        <dbReference type="ARBA" id="ARBA00022448"/>
    </source>
</evidence>
<evidence type="ECO:0000256" key="3">
    <source>
        <dbReference type="ARBA" id="ARBA00022840"/>
    </source>
</evidence>
<dbReference type="InterPro" id="IPR008995">
    <property type="entry name" value="Mo/tungstate-bd_C_term_dom"/>
</dbReference>
<keyword evidence="2" id="KW-0547">Nucleotide-binding</keyword>
<dbReference type="Gene3D" id="3.40.50.300">
    <property type="entry name" value="P-loop containing nucleotide triphosphate hydrolases"/>
    <property type="match status" value="1"/>
</dbReference>
<dbReference type="SUPFAM" id="SSF52540">
    <property type="entry name" value="P-loop containing nucleoside triphosphate hydrolases"/>
    <property type="match status" value="1"/>
</dbReference>
<proteinExistence type="predicted"/>
<dbReference type="SUPFAM" id="SSF50331">
    <property type="entry name" value="MOP-like"/>
    <property type="match status" value="1"/>
</dbReference>
<dbReference type="InterPro" id="IPR017871">
    <property type="entry name" value="ABC_transporter-like_CS"/>
</dbReference>
<keyword evidence="3 5" id="KW-0067">ATP-binding</keyword>
<name>A0ABS4KKT7_9FIRM</name>
<dbReference type="Pfam" id="PF00005">
    <property type="entry name" value="ABC_tran"/>
    <property type="match status" value="1"/>
</dbReference>
<dbReference type="InterPro" id="IPR003439">
    <property type="entry name" value="ABC_transporter-like_ATP-bd"/>
</dbReference>
<dbReference type="SMART" id="SM00382">
    <property type="entry name" value="AAA"/>
    <property type="match status" value="1"/>
</dbReference>
<dbReference type="InterPro" id="IPR003593">
    <property type="entry name" value="AAA+_ATPase"/>
</dbReference>
<accession>A0ABS4KKT7</accession>
<dbReference type="PROSITE" id="PS50893">
    <property type="entry name" value="ABC_TRANSPORTER_2"/>
    <property type="match status" value="1"/>
</dbReference>
<comment type="caution">
    <text evidence="5">The sequence shown here is derived from an EMBL/GenBank/DDBJ whole genome shotgun (WGS) entry which is preliminary data.</text>
</comment>
<feature type="domain" description="ABC transporter" evidence="4">
    <location>
        <begin position="4"/>
        <end position="234"/>
    </location>
</feature>
<sequence length="339" mass="38497">MSSISLKNVDFNIGDKKILKDVSLHVKEGEMISLLGPSGCGKTTTLRVIGGLLRPQMGKVYLSEVDVTSVPTEKRGAVIVFQDYLLFPHLTVEENIAFGLKMRREKKSEIKKRVDYLMNLIQMKGSEKKYPQNLSGGQRQRVAIARALAVSPKVLLLDEPFSSLDSNLRHEMREFIRELQKKLLITTVLVTHDKEEALMTSDRVAVMLDGKIIQYDTPENIYRHPKNIEVADFLGEKNYFKGNIKSYVFSNELGDFETMIEKKQNVTAMIHPEDIRLSPKLDYYPVKGIISGKKYGGNRSYYDVTCKEITVKVIADSSSFYKEGEKVSLGIDFKNACYF</sequence>
<organism evidence="5 6">
    <name type="scientific">Acetoanaerobium pronyense</name>
    <dbReference type="NCBI Taxonomy" id="1482736"/>
    <lineage>
        <taxon>Bacteria</taxon>
        <taxon>Bacillati</taxon>
        <taxon>Bacillota</taxon>
        <taxon>Clostridia</taxon>
        <taxon>Peptostreptococcales</taxon>
        <taxon>Filifactoraceae</taxon>
        <taxon>Acetoanaerobium</taxon>
    </lineage>
</organism>
<keyword evidence="1" id="KW-0813">Transport</keyword>